<dbReference type="SFLD" id="SFLDG01129">
    <property type="entry name" value="C1.5:_HAD__Beta-PGM__Phosphata"/>
    <property type="match status" value="1"/>
</dbReference>
<dbReference type="Proteomes" id="UP001219901">
    <property type="component" value="Chromosome"/>
</dbReference>
<protein>
    <submittedName>
        <fullName evidence="2">HAD-IA family hydrolase</fullName>
    </submittedName>
</protein>
<accession>A0AAJ5ZDK0</accession>
<dbReference type="AlphaFoldDB" id="A0AAJ5ZDK0"/>
<dbReference type="CDD" id="cd02603">
    <property type="entry name" value="HAD_sEH-N_like"/>
    <property type="match status" value="1"/>
</dbReference>
<dbReference type="EMBL" id="WMBE01000001">
    <property type="protein sequence ID" value="MDG0866055.1"/>
    <property type="molecule type" value="Genomic_DNA"/>
</dbReference>
<dbReference type="InterPro" id="IPR036412">
    <property type="entry name" value="HAD-like_sf"/>
</dbReference>
<reference evidence="3 4" key="1">
    <citation type="submission" date="2019-11" db="EMBL/GenBank/DDBJ databases">
        <authorList>
            <person name="Cho J.-C."/>
        </authorList>
    </citation>
    <scope>NUCLEOTIDE SEQUENCE [LARGE SCALE GENOMIC DNA]</scope>
    <source>
        <strain evidence="2 3">JH1073</strain>
        <strain evidence="1 4">JH702</strain>
    </source>
</reference>
<evidence type="ECO:0000313" key="4">
    <source>
        <dbReference type="Proteomes" id="UP001321249"/>
    </source>
</evidence>
<name>A0AAJ5ZDK0_9CHLR</name>
<keyword evidence="3" id="KW-1185">Reference proteome</keyword>
<dbReference type="GO" id="GO:0016787">
    <property type="term" value="F:hydrolase activity"/>
    <property type="evidence" value="ECO:0007669"/>
    <property type="project" value="UniProtKB-KW"/>
</dbReference>
<evidence type="ECO:0000313" key="1">
    <source>
        <dbReference type="EMBL" id="MDG0866055.1"/>
    </source>
</evidence>
<dbReference type="PANTHER" id="PTHR43611:SF3">
    <property type="entry name" value="FLAVIN MONONUCLEOTIDE HYDROLASE 1, CHLOROPLATIC"/>
    <property type="match status" value="1"/>
</dbReference>
<dbReference type="Gene3D" id="3.40.50.1000">
    <property type="entry name" value="HAD superfamily/HAD-like"/>
    <property type="match status" value="1"/>
</dbReference>
<evidence type="ECO:0000313" key="2">
    <source>
        <dbReference type="EMBL" id="WFG39219.1"/>
    </source>
</evidence>
<evidence type="ECO:0000313" key="3">
    <source>
        <dbReference type="Proteomes" id="UP001219901"/>
    </source>
</evidence>
<reference evidence="2" key="2">
    <citation type="journal article" date="2023" name="Nat. Commun.">
        <title>Cultivation of marine bacteria of the SAR202 clade.</title>
        <authorList>
            <person name="Lim Y."/>
            <person name="Seo J.H."/>
            <person name="Giovannoni S.J."/>
            <person name="Kang I."/>
            <person name="Cho J.C."/>
        </authorList>
    </citation>
    <scope>NUCLEOTIDE SEQUENCE</scope>
    <source>
        <strain evidence="2">JH1073</strain>
    </source>
</reference>
<reference evidence="3" key="3">
    <citation type="submission" date="2023-06" db="EMBL/GenBank/DDBJ databases">
        <title>Pangenomics reveal diversification of enzyme families and niche specialization in globally abundant SAR202 bacteria.</title>
        <authorList>
            <person name="Saw J.H.W."/>
        </authorList>
    </citation>
    <scope>NUCLEOTIDE SEQUENCE [LARGE SCALE GENOMIC DNA]</scope>
    <source>
        <strain evidence="3">JH1073</strain>
    </source>
</reference>
<dbReference type="Gene3D" id="1.10.150.240">
    <property type="entry name" value="Putative phosphatase, domain 2"/>
    <property type="match status" value="1"/>
</dbReference>
<gene>
    <name evidence="1" type="ORF">GKO46_03095</name>
    <name evidence="2" type="ORF">GKO48_06165</name>
</gene>
<dbReference type="InterPro" id="IPR006439">
    <property type="entry name" value="HAD-SF_hydro_IA"/>
</dbReference>
<dbReference type="InterPro" id="IPR023198">
    <property type="entry name" value="PGP-like_dom2"/>
</dbReference>
<dbReference type="SUPFAM" id="SSF56784">
    <property type="entry name" value="HAD-like"/>
    <property type="match status" value="1"/>
</dbReference>
<organism evidence="2 3">
    <name type="scientific">Candidatus Lucifugimonas marina</name>
    <dbReference type="NCBI Taxonomy" id="3038979"/>
    <lineage>
        <taxon>Bacteria</taxon>
        <taxon>Bacillati</taxon>
        <taxon>Chloroflexota</taxon>
        <taxon>Dehalococcoidia</taxon>
        <taxon>SAR202 cluster</taxon>
        <taxon>Candidatus Lucifugimonadales</taxon>
        <taxon>Candidatus Lucifugimonadaceae</taxon>
        <taxon>Candidatus Lucifugimonas</taxon>
    </lineage>
</organism>
<dbReference type="InterPro" id="IPR023214">
    <property type="entry name" value="HAD_sf"/>
</dbReference>
<dbReference type="Pfam" id="PF00702">
    <property type="entry name" value="Hydrolase"/>
    <property type="match status" value="1"/>
</dbReference>
<sequence length="209" mass="23429">MRQITLSQKSPIELVAFDLGNVLTDVDEKTVSIKLSKLSGRTPDQVHNIVFGKARKALFETATMSFDEHAERSIAALGIDISVEEFTALYDSVLIPYEEMFPLVEKIAENYRIALVSNTSEPHWNFAKRFLPFSELLNPVIVSYEVDSMKPNPVFYQALLDQSQIAPEKILFIDDLAINIEAARAAGMIGHQFVSQQNLEQSLIDLGII</sequence>
<dbReference type="PANTHER" id="PTHR43611">
    <property type="entry name" value="ALPHA-D-GLUCOSE 1-PHOSPHATE PHOSPHATASE"/>
    <property type="match status" value="1"/>
</dbReference>
<proteinExistence type="predicted"/>
<dbReference type="EMBL" id="CP046147">
    <property type="protein sequence ID" value="WFG39219.1"/>
    <property type="molecule type" value="Genomic_DNA"/>
</dbReference>
<dbReference type="SFLD" id="SFLDS00003">
    <property type="entry name" value="Haloacid_Dehalogenase"/>
    <property type="match status" value="1"/>
</dbReference>
<keyword evidence="2" id="KW-0378">Hydrolase</keyword>
<dbReference type="Proteomes" id="UP001321249">
    <property type="component" value="Unassembled WGS sequence"/>
</dbReference>
<dbReference type="NCBIfam" id="TIGR01509">
    <property type="entry name" value="HAD-SF-IA-v3"/>
    <property type="match status" value="1"/>
</dbReference>